<feature type="compositionally biased region" description="Polar residues" evidence="3">
    <location>
        <begin position="223"/>
        <end position="232"/>
    </location>
</feature>
<dbReference type="GO" id="GO:0005634">
    <property type="term" value="C:nucleus"/>
    <property type="evidence" value="ECO:0007669"/>
    <property type="project" value="UniProtKB-SubCell"/>
</dbReference>
<dbReference type="PANTHER" id="PTHR46527:SF1">
    <property type="entry name" value="NUCLEOPORIN NUP42"/>
    <property type="match status" value="1"/>
</dbReference>
<name>A0A3S2MU54_ORYJA</name>
<evidence type="ECO:0000256" key="2">
    <source>
        <dbReference type="ARBA" id="ARBA00023242"/>
    </source>
</evidence>
<gene>
    <name evidence="4" type="ORF">OJAV_G00111550</name>
</gene>
<dbReference type="Proteomes" id="UP000283210">
    <property type="component" value="Chromosome 11"/>
</dbReference>
<keyword evidence="2" id="KW-0539">Nucleus</keyword>
<dbReference type="InterPro" id="IPR051767">
    <property type="entry name" value="Nucleoporin_NUP42"/>
</dbReference>
<dbReference type="EMBL" id="CM012447">
    <property type="protein sequence ID" value="RVE66873.1"/>
    <property type="molecule type" value="Genomic_DNA"/>
</dbReference>
<organism evidence="4 5">
    <name type="scientific">Oryzias javanicus</name>
    <name type="common">Javanese ricefish</name>
    <name type="synonym">Aplocheilus javanicus</name>
    <dbReference type="NCBI Taxonomy" id="123683"/>
    <lineage>
        <taxon>Eukaryota</taxon>
        <taxon>Metazoa</taxon>
        <taxon>Chordata</taxon>
        <taxon>Craniata</taxon>
        <taxon>Vertebrata</taxon>
        <taxon>Euteleostomi</taxon>
        <taxon>Actinopterygii</taxon>
        <taxon>Neopterygii</taxon>
        <taxon>Teleostei</taxon>
        <taxon>Neoteleostei</taxon>
        <taxon>Acanthomorphata</taxon>
        <taxon>Ovalentaria</taxon>
        <taxon>Atherinomorphae</taxon>
        <taxon>Beloniformes</taxon>
        <taxon>Adrianichthyidae</taxon>
        <taxon>Oryziinae</taxon>
        <taxon>Oryzias</taxon>
    </lineage>
</organism>
<feature type="region of interest" description="Disordered" evidence="3">
    <location>
        <begin position="219"/>
        <end position="259"/>
    </location>
</feature>
<evidence type="ECO:0000256" key="1">
    <source>
        <dbReference type="ARBA" id="ARBA00004123"/>
    </source>
</evidence>
<feature type="compositionally biased region" description="Low complexity" evidence="3">
    <location>
        <begin position="235"/>
        <end position="259"/>
    </location>
</feature>
<dbReference type="PANTHER" id="PTHR46527">
    <property type="entry name" value="NUCLEOPORIN-LIKE PROTEIN 2"/>
    <property type="match status" value="1"/>
</dbReference>
<dbReference type="AlphaFoldDB" id="A0A3S2MU54"/>
<comment type="subcellular location">
    <subcellularLocation>
        <location evidence="1">Nucleus</location>
    </subcellularLocation>
</comment>
<dbReference type="OrthoDB" id="20729at2759"/>
<evidence type="ECO:0000313" key="4">
    <source>
        <dbReference type="EMBL" id="RVE66873.1"/>
    </source>
</evidence>
<protein>
    <submittedName>
        <fullName evidence="4">Uncharacterized protein</fullName>
    </submittedName>
</protein>
<evidence type="ECO:0000256" key="3">
    <source>
        <dbReference type="SAM" id="MobiDB-lite"/>
    </source>
</evidence>
<keyword evidence="5" id="KW-1185">Reference proteome</keyword>
<accession>A0A3S2MU54</accession>
<reference evidence="4 5" key="1">
    <citation type="submission" date="2018-11" db="EMBL/GenBank/DDBJ databases">
        <authorList>
            <person name="Lopez-Roques C."/>
            <person name="Donnadieu C."/>
            <person name="Bouchez O."/>
            <person name="Klopp C."/>
            <person name="Cabau C."/>
            <person name="Zahm M."/>
        </authorList>
    </citation>
    <scope>NUCLEOTIDE SEQUENCE [LARGE SCALE GENOMIC DNA]</scope>
    <source>
        <strain evidence="4">RS831</strain>
        <tissue evidence="4">Whole body</tissue>
    </source>
</reference>
<reference evidence="4 5" key="2">
    <citation type="submission" date="2019-01" db="EMBL/GenBank/DDBJ databases">
        <title>A chromosome length genome reference of the Java medaka (oryzias javanicus).</title>
        <authorList>
            <person name="Herpin A."/>
            <person name="Takehana Y."/>
            <person name="Naruse K."/>
            <person name="Ansai S."/>
            <person name="Kawaguchi M."/>
        </authorList>
    </citation>
    <scope>NUCLEOTIDE SEQUENCE [LARGE SCALE GENOMIC DNA]</scope>
    <source>
        <strain evidence="4">RS831</strain>
        <tissue evidence="4">Whole body</tissue>
    </source>
</reference>
<evidence type="ECO:0000313" key="5">
    <source>
        <dbReference type="Proteomes" id="UP000283210"/>
    </source>
</evidence>
<sequence length="349" mass="36349">MSIRRVEVEEVEVSSIPEEKEGLETEFGSIRPNRKEENRFASLDSSKSFADRGGRGGTAGEDDDSKKLEMIQMDMDVWDSSGQWGFSCYSIAKMPLSGFTDLSPEELRLEYYSKRASGDLQTYMNGVNQLLSQWKSRVQELKSMNPSTRASLLAELNGAGPQGSSGGFGAPPEFGSVTPGFGNKDFGSPAPAQTGTFGFPEKRPEFGFMSAASAPPGFGSPFGSVTQQTPSGFGSPAEPSASTFSFASPSSNKPAGASGFGSASGFSFSSAGSGTGGFGGAGAATTTAFPPTSGGFGAPSATLGAEAQSGSLFSSESQLTPEELDQFKAKRFTLGQIPLKPPPENLLVL</sequence>
<feature type="region of interest" description="Disordered" evidence="3">
    <location>
        <begin position="1"/>
        <end position="66"/>
    </location>
</feature>
<proteinExistence type="predicted"/>